<dbReference type="InterPro" id="IPR000816">
    <property type="entry name" value="Peptidase_C15"/>
</dbReference>
<dbReference type="AlphaFoldDB" id="A0A8J3GF90"/>
<keyword evidence="5" id="KW-0378">Hydrolase</keyword>
<sequence>MKKILLTGFGDWAGSNANPAGEVAHALNGVQLEGASIRSVIAPSVFKQMAGCVTDAIDADKPDIVLMMGEYNGRTMITVERVAQNFIDATRYGFGDEAGDMPQDEAIVPDGPYAYPATVPLRAMVRAMRDAGVPADISDTAATFGCNLLMYSVLHYISKKKLPIRAGWVHLPSLPATAALDKNVGLPSMALETQIAGLKAGIVAAAAHATDIDAPISSRLQI</sequence>
<reference evidence="9" key="1">
    <citation type="journal article" date="2014" name="Int. J. Syst. Evol. Microbiol.">
        <title>Complete genome sequence of Corynebacterium casei LMG S-19264T (=DSM 44701T), isolated from a smear-ripened cheese.</title>
        <authorList>
            <consortium name="US DOE Joint Genome Institute (JGI-PGF)"/>
            <person name="Walter F."/>
            <person name="Albersmeier A."/>
            <person name="Kalinowski J."/>
            <person name="Ruckert C."/>
        </authorList>
    </citation>
    <scope>NUCLEOTIDE SEQUENCE</scope>
    <source>
        <strain evidence="9">KCTC 12870</strain>
    </source>
</reference>
<dbReference type="Pfam" id="PF01470">
    <property type="entry name" value="Peptidase_C15"/>
    <property type="match status" value="1"/>
</dbReference>
<evidence type="ECO:0000256" key="7">
    <source>
        <dbReference type="ARBA" id="ARBA00030836"/>
    </source>
</evidence>
<evidence type="ECO:0000256" key="4">
    <source>
        <dbReference type="ARBA" id="ARBA00022670"/>
    </source>
</evidence>
<dbReference type="PANTHER" id="PTHR23402:SF1">
    <property type="entry name" value="PYROGLUTAMYL-PEPTIDASE I"/>
    <property type="match status" value="1"/>
</dbReference>
<dbReference type="NCBIfam" id="TIGR00504">
    <property type="entry name" value="pyro_pdase"/>
    <property type="match status" value="1"/>
</dbReference>
<dbReference type="GO" id="GO:0016920">
    <property type="term" value="F:pyroglutamyl-peptidase activity"/>
    <property type="evidence" value="ECO:0007669"/>
    <property type="project" value="InterPro"/>
</dbReference>
<keyword evidence="3" id="KW-0963">Cytoplasm</keyword>
<evidence type="ECO:0000256" key="1">
    <source>
        <dbReference type="ARBA" id="ARBA00006641"/>
    </source>
</evidence>
<dbReference type="InterPro" id="IPR036440">
    <property type="entry name" value="Peptidase_C15-like_sf"/>
</dbReference>
<reference evidence="9" key="2">
    <citation type="submission" date="2020-09" db="EMBL/GenBank/DDBJ databases">
        <authorList>
            <person name="Sun Q."/>
            <person name="Kim S."/>
        </authorList>
    </citation>
    <scope>NUCLEOTIDE SEQUENCE</scope>
    <source>
        <strain evidence="9">KCTC 12870</strain>
    </source>
</reference>
<gene>
    <name evidence="9" type="primary">pcp</name>
    <name evidence="9" type="ORF">GCM10007047_28480</name>
</gene>
<comment type="similarity">
    <text evidence="1">Belongs to the peptidase C15 family.</text>
</comment>
<dbReference type="EMBL" id="BMXG01000021">
    <property type="protein sequence ID" value="GHC09529.1"/>
    <property type="molecule type" value="Genomic_DNA"/>
</dbReference>
<organism evidence="9 10">
    <name type="scientific">Cerasicoccus arenae</name>
    <dbReference type="NCBI Taxonomy" id="424488"/>
    <lineage>
        <taxon>Bacteria</taxon>
        <taxon>Pseudomonadati</taxon>
        <taxon>Verrucomicrobiota</taxon>
        <taxon>Opitutia</taxon>
        <taxon>Puniceicoccales</taxon>
        <taxon>Cerasicoccaceae</taxon>
        <taxon>Cerasicoccus</taxon>
    </lineage>
</organism>
<protein>
    <recommendedName>
        <fullName evidence="2">Pyrrolidone-carboxylate peptidase</fullName>
    </recommendedName>
    <alternativeName>
        <fullName evidence="7">5-oxoprolyl-peptidase</fullName>
    </alternativeName>
    <alternativeName>
        <fullName evidence="8">Pyroglutamyl-peptidase I</fullName>
    </alternativeName>
</protein>
<evidence type="ECO:0000256" key="2">
    <source>
        <dbReference type="ARBA" id="ARBA00019191"/>
    </source>
</evidence>
<evidence type="ECO:0000256" key="5">
    <source>
        <dbReference type="ARBA" id="ARBA00022801"/>
    </source>
</evidence>
<evidence type="ECO:0000256" key="8">
    <source>
        <dbReference type="ARBA" id="ARBA00031559"/>
    </source>
</evidence>
<dbReference type="SUPFAM" id="SSF53182">
    <property type="entry name" value="Pyrrolidone carboxyl peptidase (pyroglutamate aminopeptidase)"/>
    <property type="match status" value="1"/>
</dbReference>
<dbReference type="PRINTS" id="PR00706">
    <property type="entry name" value="PYROGLUPTASE"/>
</dbReference>
<dbReference type="Proteomes" id="UP000642829">
    <property type="component" value="Unassembled WGS sequence"/>
</dbReference>
<dbReference type="GO" id="GO:0005829">
    <property type="term" value="C:cytosol"/>
    <property type="evidence" value="ECO:0007669"/>
    <property type="project" value="InterPro"/>
</dbReference>
<evidence type="ECO:0000256" key="3">
    <source>
        <dbReference type="ARBA" id="ARBA00022490"/>
    </source>
</evidence>
<dbReference type="Gene3D" id="3.40.630.20">
    <property type="entry name" value="Peptidase C15, pyroglutamyl peptidase I-like"/>
    <property type="match status" value="1"/>
</dbReference>
<dbReference type="PIRSF" id="PIRSF015592">
    <property type="entry name" value="Prld-crbxl_pptds"/>
    <property type="match status" value="1"/>
</dbReference>
<comment type="caution">
    <text evidence="9">The sequence shown here is derived from an EMBL/GenBank/DDBJ whole genome shotgun (WGS) entry which is preliminary data.</text>
</comment>
<dbReference type="GO" id="GO:0006508">
    <property type="term" value="P:proteolysis"/>
    <property type="evidence" value="ECO:0007669"/>
    <property type="project" value="UniProtKB-KW"/>
</dbReference>
<name>A0A8J3GF90_9BACT</name>
<accession>A0A8J3GF90</accession>
<keyword evidence="6" id="KW-0788">Thiol protease</keyword>
<keyword evidence="10" id="KW-1185">Reference proteome</keyword>
<dbReference type="RefSeq" id="WP_189516419.1">
    <property type="nucleotide sequence ID" value="NZ_BMXG01000021.1"/>
</dbReference>
<proteinExistence type="inferred from homology"/>
<dbReference type="InterPro" id="IPR029762">
    <property type="entry name" value="PGP-I_bact-type"/>
</dbReference>
<dbReference type="CDD" id="cd00501">
    <property type="entry name" value="Peptidase_C15"/>
    <property type="match status" value="1"/>
</dbReference>
<dbReference type="InterPro" id="IPR016125">
    <property type="entry name" value="Peptidase_C15-like"/>
</dbReference>
<dbReference type="PANTHER" id="PTHR23402">
    <property type="entry name" value="PROTEASE FAMILY C15 PYROGLUTAMYL-PEPTIDASE I-RELATED"/>
    <property type="match status" value="1"/>
</dbReference>
<evidence type="ECO:0000313" key="9">
    <source>
        <dbReference type="EMBL" id="GHC09529.1"/>
    </source>
</evidence>
<keyword evidence="4" id="KW-0645">Protease</keyword>
<evidence type="ECO:0000313" key="10">
    <source>
        <dbReference type="Proteomes" id="UP000642829"/>
    </source>
</evidence>
<evidence type="ECO:0000256" key="6">
    <source>
        <dbReference type="ARBA" id="ARBA00022807"/>
    </source>
</evidence>